<evidence type="ECO:0000256" key="1">
    <source>
        <dbReference type="SAM" id="MobiDB-lite"/>
    </source>
</evidence>
<gene>
    <name evidence="2" type="ORF">TSAR_008373</name>
</gene>
<proteinExistence type="predicted"/>
<dbReference type="EMBL" id="NNAY01004911">
    <property type="protein sequence ID" value="OXU17253.1"/>
    <property type="molecule type" value="Genomic_DNA"/>
</dbReference>
<feature type="region of interest" description="Disordered" evidence="1">
    <location>
        <begin position="126"/>
        <end position="158"/>
    </location>
</feature>
<accession>A0A232EFX7</accession>
<comment type="caution">
    <text evidence="2">The sequence shown here is derived from an EMBL/GenBank/DDBJ whole genome shotgun (WGS) entry which is preliminary data.</text>
</comment>
<evidence type="ECO:0000313" key="3">
    <source>
        <dbReference type="Proteomes" id="UP000215335"/>
    </source>
</evidence>
<sequence>MISDKEKAENQNVIIIKGSVDEKGSDVKKVVEKFLDEKLETKVDIKSAWIRGKVIVARINSFEEKEKILSSKLLKYSIKIRVPVSFFLFLMKETRGYSAWVKTKKDMGFIVRIGFGKWEDRVSAKSHMADDKKKSDDKKKLPEQQEELDFAGASANFV</sequence>
<organism evidence="2 3">
    <name type="scientific">Trichomalopsis sarcophagae</name>
    <dbReference type="NCBI Taxonomy" id="543379"/>
    <lineage>
        <taxon>Eukaryota</taxon>
        <taxon>Metazoa</taxon>
        <taxon>Ecdysozoa</taxon>
        <taxon>Arthropoda</taxon>
        <taxon>Hexapoda</taxon>
        <taxon>Insecta</taxon>
        <taxon>Pterygota</taxon>
        <taxon>Neoptera</taxon>
        <taxon>Endopterygota</taxon>
        <taxon>Hymenoptera</taxon>
        <taxon>Apocrita</taxon>
        <taxon>Proctotrupomorpha</taxon>
        <taxon>Chalcidoidea</taxon>
        <taxon>Pteromalidae</taxon>
        <taxon>Pteromalinae</taxon>
        <taxon>Trichomalopsis</taxon>
    </lineage>
</organism>
<evidence type="ECO:0000313" key="2">
    <source>
        <dbReference type="EMBL" id="OXU17253.1"/>
    </source>
</evidence>
<keyword evidence="3" id="KW-1185">Reference proteome</keyword>
<dbReference type="Proteomes" id="UP000215335">
    <property type="component" value="Unassembled WGS sequence"/>
</dbReference>
<dbReference type="AlphaFoldDB" id="A0A232EFX7"/>
<reference evidence="2 3" key="1">
    <citation type="journal article" date="2017" name="Curr. Biol.">
        <title>The Evolution of Venom by Co-option of Single-Copy Genes.</title>
        <authorList>
            <person name="Martinson E.O."/>
            <person name="Mrinalini"/>
            <person name="Kelkar Y.D."/>
            <person name="Chang C.H."/>
            <person name="Werren J.H."/>
        </authorList>
    </citation>
    <scope>NUCLEOTIDE SEQUENCE [LARGE SCALE GENOMIC DNA]</scope>
    <source>
        <strain evidence="2 3">Alberta</strain>
        <tissue evidence="2">Whole body</tissue>
    </source>
</reference>
<feature type="compositionally biased region" description="Basic and acidic residues" evidence="1">
    <location>
        <begin position="126"/>
        <end position="143"/>
    </location>
</feature>
<protein>
    <submittedName>
        <fullName evidence="2">Uncharacterized protein</fullName>
    </submittedName>
</protein>
<name>A0A232EFX7_9HYME</name>